<dbReference type="AlphaFoldDB" id="A0A8J5FME9"/>
<dbReference type="PANTHER" id="PTHR46125:SF27">
    <property type="entry name" value="GATA TRANSCRIPTION FACTOR 28"/>
    <property type="match status" value="1"/>
</dbReference>
<keyword evidence="4 5" id="KW-0539">Nucleus</keyword>
<keyword evidence="9" id="KW-1185">Reference proteome</keyword>
<evidence type="ECO:0000256" key="1">
    <source>
        <dbReference type="ARBA" id="ARBA00004123"/>
    </source>
</evidence>
<evidence type="ECO:0000256" key="6">
    <source>
        <dbReference type="SAM" id="MobiDB-lite"/>
    </source>
</evidence>
<proteinExistence type="predicted"/>
<evidence type="ECO:0000256" key="4">
    <source>
        <dbReference type="ARBA" id="ARBA00023242"/>
    </source>
</evidence>
<feature type="region of interest" description="Disordered" evidence="6">
    <location>
        <begin position="70"/>
        <end position="89"/>
    </location>
</feature>
<keyword evidence="3" id="KW-0804">Transcription</keyword>
<dbReference type="PROSITE" id="PS51017">
    <property type="entry name" value="CCT"/>
    <property type="match status" value="1"/>
</dbReference>
<sequence>MSGNLDSLDAVNPAVIESFRSHHIHSMSISHQVHPGVSFTSHVDGGHAVRGTGADCRCRCVGIAAVRGGGLQQRQPRDRGGRRRSSGEWGDGGRSVCFRFCFSRKGSSRAIVTGRSSVAFDMCQRGDMPHRIASLMRFREKRKERNFEKKIRYTVRKEVASR</sequence>
<dbReference type="GO" id="GO:0006355">
    <property type="term" value="P:regulation of DNA-templated transcription"/>
    <property type="evidence" value="ECO:0007669"/>
    <property type="project" value="InterPro"/>
</dbReference>
<feature type="domain" description="CCT" evidence="7">
    <location>
        <begin position="131"/>
        <end position="162"/>
    </location>
</feature>
<dbReference type="Pfam" id="PF06203">
    <property type="entry name" value="CCT"/>
    <property type="match status" value="1"/>
</dbReference>
<evidence type="ECO:0000259" key="7">
    <source>
        <dbReference type="PROSITE" id="PS51017"/>
    </source>
</evidence>
<comment type="caution">
    <text evidence="8">The sequence shown here is derived from an EMBL/GenBank/DDBJ whole genome shotgun (WGS) entry which is preliminary data.</text>
</comment>
<keyword evidence="2" id="KW-0805">Transcription regulation</keyword>
<dbReference type="EMBL" id="JACMSC010000015">
    <property type="protein sequence ID" value="KAG6487928.1"/>
    <property type="molecule type" value="Genomic_DNA"/>
</dbReference>
<reference evidence="8 9" key="1">
    <citation type="submission" date="2020-08" db="EMBL/GenBank/DDBJ databases">
        <title>Plant Genome Project.</title>
        <authorList>
            <person name="Zhang R.-G."/>
        </authorList>
    </citation>
    <scope>NUCLEOTIDE SEQUENCE [LARGE SCALE GENOMIC DNA]</scope>
    <source>
        <tissue evidence="8">Rhizome</tissue>
    </source>
</reference>
<dbReference type="InterPro" id="IPR010402">
    <property type="entry name" value="CCT_domain"/>
</dbReference>
<gene>
    <name evidence="8" type="ORF">ZIOFF_056666</name>
</gene>
<comment type="subcellular location">
    <subcellularLocation>
        <location evidence="1 5">Nucleus</location>
    </subcellularLocation>
</comment>
<dbReference type="GO" id="GO:0005634">
    <property type="term" value="C:nucleus"/>
    <property type="evidence" value="ECO:0007669"/>
    <property type="project" value="UniProtKB-SubCell"/>
</dbReference>
<dbReference type="PANTHER" id="PTHR46125">
    <property type="entry name" value="GATA TRANSCRIPTION FACTOR 28"/>
    <property type="match status" value="1"/>
</dbReference>
<name>A0A8J5FME9_ZINOF</name>
<evidence type="ECO:0000256" key="5">
    <source>
        <dbReference type="PROSITE-ProRule" id="PRU00357"/>
    </source>
</evidence>
<organism evidence="8 9">
    <name type="scientific">Zingiber officinale</name>
    <name type="common">Ginger</name>
    <name type="synonym">Amomum zingiber</name>
    <dbReference type="NCBI Taxonomy" id="94328"/>
    <lineage>
        <taxon>Eukaryota</taxon>
        <taxon>Viridiplantae</taxon>
        <taxon>Streptophyta</taxon>
        <taxon>Embryophyta</taxon>
        <taxon>Tracheophyta</taxon>
        <taxon>Spermatophyta</taxon>
        <taxon>Magnoliopsida</taxon>
        <taxon>Liliopsida</taxon>
        <taxon>Zingiberales</taxon>
        <taxon>Zingiberaceae</taxon>
        <taxon>Zingiber</taxon>
    </lineage>
</organism>
<evidence type="ECO:0000256" key="3">
    <source>
        <dbReference type="ARBA" id="ARBA00023163"/>
    </source>
</evidence>
<evidence type="ECO:0000256" key="2">
    <source>
        <dbReference type="ARBA" id="ARBA00023015"/>
    </source>
</evidence>
<evidence type="ECO:0000313" key="9">
    <source>
        <dbReference type="Proteomes" id="UP000734854"/>
    </source>
</evidence>
<accession>A0A8J5FME9</accession>
<protein>
    <recommendedName>
        <fullName evidence="7">CCT domain-containing protein</fullName>
    </recommendedName>
</protein>
<evidence type="ECO:0000313" key="8">
    <source>
        <dbReference type="EMBL" id="KAG6487928.1"/>
    </source>
</evidence>
<dbReference type="InterPro" id="IPR045280">
    <property type="entry name" value="TIFY-like"/>
</dbReference>
<dbReference type="Proteomes" id="UP000734854">
    <property type="component" value="Unassembled WGS sequence"/>
</dbReference>